<dbReference type="AlphaFoldDB" id="A0A6A7AYG2"/>
<feature type="region of interest" description="Disordered" evidence="1">
    <location>
        <begin position="1"/>
        <end position="65"/>
    </location>
</feature>
<organism evidence="2 3">
    <name type="scientific">Plenodomus tracheiphilus IPT5</name>
    <dbReference type="NCBI Taxonomy" id="1408161"/>
    <lineage>
        <taxon>Eukaryota</taxon>
        <taxon>Fungi</taxon>
        <taxon>Dikarya</taxon>
        <taxon>Ascomycota</taxon>
        <taxon>Pezizomycotina</taxon>
        <taxon>Dothideomycetes</taxon>
        <taxon>Pleosporomycetidae</taxon>
        <taxon>Pleosporales</taxon>
        <taxon>Pleosporineae</taxon>
        <taxon>Leptosphaeriaceae</taxon>
        <taxon>Plenodomus</taxon>
    </lineage>
</organism>
<reference evidence="2" key="1">
    <citation type="submission" date="2020-01" db="EMBL/GenBank/DDBJ databases">
        <authorList>
            <consortium name="DOE Joint Genome Institute"/>
            <person name="Haridas S."/>
            <person name="Albert R."/>
            <person name="Binder M."/>
            <person name="Bloem J."/>
            <person name="Labutti K."/>
            <person name="Salamov A."/>
            <person name="Andreopoulos B."/>
            <person name="Baker S.E."/>
            <person name="Barry K."/>
            <person name="Bills G."/>
            <person name="Bluhm B.H."/>
            <person name="Cannon C."/>
            <person name="Castanera R."/>
            <person name="Culley D.E."/>
            <person name="Daum C."/>
            <person name="Ezra D."/>
            <person name="Gonzalez J.B."/>
            <person name="Henrissat B."/>
            <person name="Kuo A."/>
            <person name="Liang C."/>
            <person name="Lipzen A."/>
            <person name="Lutzoni F."/>
            <person name="Magnuson J."/>
            <person name="Mondo S."/>
            <person name="Nolan M."/>
            <person name="Ohm R."/>
            <person name="Pangilinan J."/>
            <person name="Park H.-J."/>
            <person name="Ramirez L."/>
            <person name="Alfaro M."/>
            <person name="Sun H."/>
            <person name="Tritt A."/>
            <person name="Yoshinaga Y."/>
            <person name="Zwiers L.-H."/>
            <person name="Turgeon B.G."/>
            <person name="Goodwin S.B."/>
            <person name="Spatafora J.W."/>
            <person name="Crous P.W."/>
            <person name="Grigoriev I.V."/>
        </authorList>
    </citation>
    <scope>NUCLEOTIDE SEQUENCE</scope>
    <source>
        <strain evidence="2">IPT5</strain>
    </source>
</reference>
<gene>
    <name evidence="2" type="ORF">T440DRAFT_557349</name>
</gene>
<feature type="compositionally biased region" description="Polar residues" evidence="1">
    <location>
        <begin position="289"/>
        <end position="299"/>
    </location>
</feature>
<sequence>MLRLKKPSRSDDTRKTSSKSLREDSRRVTSLPTATAVSHARAEAAAEEATPQLLVDPVSKPPSTAAALGASLLNNARLGQSHSSPAGVAARTRVGMLKRPGLAAEGSARQRASRGDIYAIELSPEKKALSPRNKVHDAPPTAGLTKTKKKAPEHRPRDHQQQSDLQLSLPEPFSLPSSPRAVVTKSHRRVTRQPVRVQAHKMRNSQAVDDPLTRRSKPEVQIPVRERRKRQTTHGDRVPHRHLSESLIVPLEVEDEPQIEAGQTIPSHRQLRSSKKQKTSHIPEASAEGSPNSAPSSVPTDADETDISEDQVDEVQPRPSATIDTVFEFLGRERRSGTCQTAYGSTIRRICKENRNALMNDDSTLATVMASAGAIRDVIQQTLLEVQENDRRALKRDAYAYLFRALLLLLKAAFNWLHERDVVIMASLDAMRIVTPFMREILSLKNTIARWRVSVPQRFKGDSLIMEVDSHLIVPLRQVYKAYSVKLSQLEAAEERRMLHRKLRKEEADKQGRSKALARRRQRQQRWQDLHIARMQFEPDPFRRRRLVITCPGDLEERDANGIKFERVPVFKPRSSPPLHREAAHSQESTWTDEEEILLLEAVQAYAGTQLYEHIFRAHCRPGGILRDFTVAEIVAKVSWIRSSWFRLQQEKGWEAPTWVQELPAWP</sequence>
<evidence type="ECO:0000313" key="2">
    <source>
        <dbReference type="EMBL" id="KAF2847427.1"/>
    </source>
</evidence>
<protein>
    <submittedName>
        <fullName evidence="2">Uncharacterized protein</fullName>
    </submittedName>
</protein>
<keyword evidence="3" id="KW-1185">Reference proteome</keyword>
<name>A0A6A7AYG2_9PLEO</name>
<feature type="compositionally biased region" description="Acidic residues" evidence="1">
    <location>
        <begin position="301"/>
        <end position="313"/>
    </location>
</feature>
<evidence type="ECO:0000256" key="1">
    <source>
        <dbReference type="SAM" id="MobiDB-lite"/>
    </source>
</evidence>
<dbReference type="Proteomes" id="UP000799423">
    <property type="component" value="Unassembled WGS sequence"/>
</dbReference>
<accession>A0A6A7AYG2</accession>
<feature type="compositionally biased region" description="Basic residues" evidence="1">
    <location>
        <begin position="269"/>
        <end position="279"/>
    </location>
</feature>
<feature type="compositionally biased region" description="Basic and acidic residues" evidence="1">
    <location>
        <begin position="8"/>
        <end position="27"/>
    </location>
</feature>
<feature type="region of interest" description="Disordered" evidence="1">
    <location>
        <begin position="98"/>
        <end position="250"/>
    </location>
</feature>
<dbReference type="EMBL" id="MU006325">
    <property type="protein sequence ID" value="KAF2847427.1"/>
    <property type="molecule type" value="Genomic_DNA"/>
</dbReference>
<feature type="compositionally biased region" description="Low complexity" evidence="1">
    <location>
        <begin position="162"/>
        <end position="179"/>
    </location>
</feature>
<evidence type="ECO:0000313" key="3">
    <source>
        <dbReference type="Proteomes" id="UP000799423"/>
    </source>
</evidence>
<feature type="compositionally biased region" description="Basic and acidic residues" evidence="1">
    <location>
        <begin position="233"/>
        <end position="244"/>
    </location>
</feature>
<proteinExistence type="predicted"/>
<dbReference type="OrthoDB" id="3939134at2759"/>
<feature type="region of interest" description="Disordered" evidence="1">
    <location>
        <begin position="262"/>
        <end position="318"/>
    </location>
</feature>